<accession>A0ABW3THX2</accession>
<evidence type="ECO:0008006" key="4">
    <source>
        <dbReference type="Google" id="ProtNLM"/>
    </source>
</evidence>
<evidence type="ECO:0000256" key="1">
    <source>
        <dbReference type="SAM" id="SignalP"/>
    </source>
</evidence>
<dbReference type="RefSeq" id="WP_380794638.1">
    <property type="nucleotide sequence ID" value="NZ_JBHTKR010000007.1"/>
</dbReference>
<feature type="signal peptide" evidence="1">
    <location>
        <begin position="1"/>
        <end position="26"/>
    </location>
</feature>
<evidence type="ECO:0000313" key="3">
    <source>
        <dbReference type="Proteomes" id="UP001597151"/>
    </source>
</evidence>
<keyword evidence="1" id="KW-0732">Signal</keyword>
<proteinExistence type="predicted"/>
<reference evidence="3" key="1">
    <citation type="journal article" date="2019" name="Int. J. Syst. Evol. Microbiol.">
        <title>The Global Catalogue of Microorganisms (GCM) 10K type strain sequencing project: providing services to taxonomists for standard genome sequencing and annotation.</title>
        <authorList>
            <consortium name="The Broad Institute Genomics Platform"/>
            <consortium name="The Broad Institute Genome Sequencing Center for Infectious Disease"/>
            <person name="Wu L."/>
            <person name="Ma J."/>
        </authorList>
    </citation>
    <scope>NUCLEOTIDE SEQUENCE [LARGE SCALE GENOMIC DNA]</scope>
    <source>
        <strain evidence="3">CCUG 55328</strain>
    </source>
</reference>
<gene>
    <name evidence="2" type="ORF">ACFQ3C_17600</name>
</gene>
<comment type="caution">
    <text evidence="2">The sequence shown here is derived from an EMBL/GenBank/DDBJ whole genome shotgun (WGS) entry which is preliminary data.</text>
</comment>
<name>A0ABW3THX2_9RHOB</name>
<keyword evidence="3" id="KW-1185">Reference proteome</keyword>
<protein>
    <recommendedName>
        <fullName evidence="4">YpeB-like protein with protease inhibitory function</fullName>
    </recommendedName>
</protein>
<dbReference type="EMBL" id="JBHTKR010000007">
    <property type="protein sequence ID" value="MFD1196491.1"/>
    <property type="molecule type" value="Genomic_DNA"/>
</dbReference>
<dbReference type="Proteomes" id="UP001597151">
    <property type="component" value="Unassembled WGS sequence"/>
</dbReference>
<feature type="chain" id="PRO_5045732906" description="YpeB-like protein with protease inhibitory function" evidence="1">
    <location>
        <begin position="27"/>
        <end position="213"/>
    </location>
</feature>
<evidence type="ECO:0000313" key="2">
    <source>
        <dbReference type="EMBL" id="MFD1196491.1"/>
    </source>
</evidence>
<sequence>MSLTPITRTLAVATLAGLSFSSPTVAQGLGNSSGWQNGWGPGYMMGQGHMPGPGYMMGQGYMNGPGYMMGQGNMPRPGYMMGQGYMNGPGYMMGQGNMPGPGYMMGQGYMNAPGYMMGQGNMPGPGYMMAPNFQQQGPDGSGWMHERQQALDVEDVKSMMEQKLGWMNNPNIKLGNVEETDDDTITAEIVTKEGSLVQRLTVDRRTGWIQPSQ</sequence>
<organism evidence="2 3">
    <name type="scientific">Seohaeicola saemankumensis</name>
    <dbReference type="NCBI Taxonomy" id="481181"/>
    <lineage>
        <taxon>Bacteria</taxon>
        <taxon>Pseudomonadati</taxon>
        <taxon>Pseudomonadota</taxon>
        <taxon>Alphaproteobacteria</taxon>
        <taxon>Rhodobacterales</taxon>
        <taxon>Roseobacteraceae</taxon>
        <taxon>Seohaeicola</taxon>
    </lineage>
</organism>